<evidence type="ECO:0000313" key="6">
    <source>
        <dbReference type="RefSeq" id="XP_036354466.1"/>
    </source>
</evidence>
<dbReference type="KEGG" id="osn:115227246"/>
<comment type="subcellular location">
    <subcellularLocation>
        <location evidence="1">Membrane</location>
    </subcellularLocation>
</comment>
<dbReference type="InterPro" id="IPR019427">
    <property type="entry name" value="7TM_GPCR_serpentine_rcpt_Srw"/>
</dbReference>
<evidence type="ECO:0000313" key="5">
    <source>
        <dbReference type="Proteomes" id="UP000515154"/>
    </source>
</evidence>
<evidence type="ECO:0000256" key="1">
    <source>
        <dbReference type="ARBA" id="ARBA00004370"/>
    </source>
</evidence>
<dbReference type="Gene3D" id="1.20.1070.10">
    <property type="entry name" value="Rhodopsin 7-helix transmembrane proteins"/>
    <property type="match status" value="1"/>
</dbReference>
<evidence type="ECO:0000256" key="3">
    <source>
        <dbReference type="ARBA" id="ARBA00022989"/>
    </source>
</evidence>
<dbReference type="RefSeq" id="XP_036354466.1">
    <property type="nucleotide sequence ID" value="XM_036498573.1"/>
</dbReference>
<dbReference type="Proteomes" id="UP000515154">
    <property type="component" value="Unplaced"/>
</dbReference>
<reference evidence="6" key="1">
    <citation type="submission" date="2025-08" db="UniProtKB">
        <authorList>
            <consortium name="RefSeq"/>
        </authorList>
    </citation>
    <scope>IDENTIFICATION</scope>
</reference>
<dbReference type="PRINTS" id="PR00237">
    <property type="entry name" value="GPCRRHODOPSN"/>
</dbReference>
<dbReference type="Pfam" id="PF10324">
    <property type="entry name" value="7TM_GPCR_Srw"/>
    <property type="match status" value="1"/>
</dbReference>
<dbReference type="PANTHER" id="PTHR46641:SF22">
    <property type="entry name" value="PROCTOLIN RECEPTOR, ISOFORM A"/>
    <property type="match status" value="1"/>
</dbReference>
<evidence type="ECO:0000256" key="4">
    <source>
        <dbReference type="ARBA" id="ARBA00023136"/>
    </source>
</evidence>
<dbReference type="CDD" id="cd14978">
    <property type="entry name" value="7tmA_FMRFamide_R-like"/>
    <property type="match status" value="1"/>
</dbReference>
<accession>A0A7E6EFY1</accession>
<name>A0A7E6EFY1_9MOLL</name>
<gene>
    <name evidence="6" type="primary">LOC115227246</name>
</gene>
<dbReference type="GO" id="GO:0016020">
    <property type="term" value="C:membrane"/>
    <property type="evidence" value="ECO:0007669"/>
    <property type="project" value="UniProtKB-SubCell"/>
</dbReference>
<keyword evidence="2" id="KW-0812">Transmembrane</keyword>
<dbReference type="InterPro" id="IPR017452">
    <property type="entry name" value="GPCR_Rhodpsn_7TM"/>
</dbReference>
<sequence>MVLDSNITIATDLVNDDNDTAREVLEVTRFVVQKILSPTVSTIGFVGNTLSIIVLSRRRMQSSTNVYLTALSVCDLLYLFFMVTLNFVHCSYQQQPKFAFYYMPYARVLTDLFGNMAVWLTVSFTVERYVGVRYPMRGRIWCTVHRAKMISFLVFIICLINTSPELFEMEILEKKLSTYNQTVVFFVCHNTKFAQSDSYQIGYYWWFVSFFTFIPMILLSVFNSLLIRIVWKSSVIRRSLANSNVTGQAQRHGSGQNRITIMLINVVIIFLVCQLPWTGLLLYRTYMDANGIRVRDSMLKIFGNIANLLVQMNAASNFFLYSFFSGEFRQTLKNLLSCDDKKRNSIVVETTITGTPIRRPLFAESNSNNSTGFRERAYSTFY</sequence>
<dbReference type="InterPro" id="IPR052954">
    <property type="entry name" value="GPCR-Ligand_Int"/>
</dbReference>
<dbReference type="SUPFAM" id="SSF81321">
    <property type="entry name" value="Family A G protein-coupled receptor-like"/>
    <property type="match status" value="1"/>
</dbReference>
<dbReference type="GO" id="GO:0008528">
    <property type="term" value="F:G protein-coupled peptide receptor activity"/>
    <property type="evidence" value="ECO:0007669"/>
    <property type="project" value="InterPro"/>
</dbReference>
<keyword evidence="4" id="KW-0472">Membrane</keyword>
<dbReference type="InterPro" id="IPR000276">
    <property type="entry name" value="GPCR_Rhodpsn"/>
</dbReference>
<organism evidence="5 6">
    <name type="scientific">Octopus sinensis</name>
    <name type="common">East Asian common octopus</name>
    <dbReference type="NCBI Taxonomy" id="2607531"/>
    <lineage>
        <taxon>Eukaryota</taxon>
        <taxon>Metazoa</taxon>
        <taxon>Spiralia</taxon>
        <taxon>Lophotrochozoa</taxon>
        <taxon>Mollusca</taxon>
        <taxon>Cephalopoda</taxon>
        <taxon>Coleoidea</taxon>
        <taxon>Octopodiformes</taxon>
        <taxon>Octopoda</taxon>
        <taxon>Incirrata</taxon>
        <taxon>Octopodidae</taxon>
        <taxon>Octopus</taxon>
    </lineage>
</organism>
<keyword evidence="5" id="KW-1185">Reference proteome</keyword>
<proteinExistence type="predicted"/>
<dbReference type="PROSITE" id="PS50262">
    <property type="entry name" value="G_PROTEIN_RECEP_F1_2"/>
    <property type="match status" value="1"/>
</dbReference>
<dbReference type="AlphaFoldDB" id="A0A7E6EFY1"/>
<protein>
    <submittedName>
        <fullName evidence="6">FMRFamide receptor-like</fullName>
    </submittedName>
</protein>
<dbReference type="PANTHER" id="PTHR46641">
    <property type="entry name" value="FMRFAMIDE RECEPTOR-RELATED"/>
    <property type="match status" value="1"/>
</dbReference>
<evidence type="ECO:0000256" key="2">
    <source>
        <dbReference type="ARBA" id="ARBA00022692"/>
    </source>
</evidence>
<keyword evidence="3" id="KW-1133">Transmembrane helix</keyword>